<dbReference type="OrthoDB" id="10478624at2759"/>
<accession>A0A4Z2DC52</accession>
<comment type="caution">
    <text evidence="1">The sequence shown here is derived from an EMBL/GenBank/DDBJ whole genome shotgun (WGS) entry which is preliminary data.</text>
</comment>
<reference evidence="1 2" key="1">
    <citation type="submission" date="2019-03" db="EMBL/GenBank/DDBJ databases">
        <title>An improved genome assembly of the fluke Schistosoma japonicum.</title>
        <authorList>
            <person name="Hu W."/>
            <person name="Luo F."/>
            <person name="Yin M."/>
            <person name="Mo X."/>
            <person name="Sun C."/>
            <person name="Wu Q."/>
            <person name="Zhu B."/>
            <person name="Xiang M."/>
            <person name="Wang J."/>
            <person name="Wang Y."/>
            <person name="Zhang T."/>
            <person name="Xu B."/>
            <person name="Zheng H."/>
            <person name="Feng Z."/>
        </authorList>
    </citation>
    <scope>NUCLEOTIDE SEQUENCE [LARGE SCALE GENOMIC DNA]</scope>
    <source>
        <strain evidence="1">HuSjv2</strain>
        <tissue evidence="1">Worms</tissue>
    </source>
</reference>
<evidence type="ECO:0000313" key="1">
    <source>
        <dbReference type="EMBL" id="TNN14044.1"/>
    </source>
</evidence>
<protein>
    <submittedName>
        <fullName evidence="1">Sox transcription factor</fullName>
    </submittedName>
</protein>
<evidence type="ECO:0000313" key="2">
    <source>
        <dbReference type="Proteomes" id="UP000311919"/>
    </source>
</evidence>
<gene>
    <name evidence="1" type="ORF">EWB00_002311</name>
</gene>
<dbReference type="AlphaFoldDB" id="A0A4Z2DC52"/>
<keyword evidence="2" id="KW-1185">Reference proteome</keyword>
<sequence length="141" mass="15530">MDSKNPRGLVEIDEKHFDMLSSHHTCTSMSSETTKFENDNADTVLSFNDIDTCKSGASLDELEQITLFPSEITHSFLQTIDSLNSLSENPMPFTKSEVLDNCQQAMLPANSASSADTLMHTNGLPSIESWTFGTSKSFQLS</sequence>
<dbReference type="EMBL" id="SKCS01000180">
    <property type="protein sequence ID" value="TNN14044.1"/>
    <property type="molecule type" value="Genomic_DNA"/>
</dbReference>
<dbReference type="STRING" id="6182.A0A4Z2DC52"/>
<dbReference type="Proteomes" id="UP000311919">
    <property type="component" value="Unassembled WGS sequence"/>
</dbReference>
<proteinExistence type="predicted"/>
<name>A0A4Z2DC52_SCHJA</name>
<organism evidence="1 2">
    <name type="scientific">Schistosoma japonicum</name>
    <name type="common">Blood fluke</name>
    <dbReference type="NCBI Taxonomy" id="6182"/>
    <lineage>
        <taxon>Eukaryota</taxon>
        <taxon>Metazoa</taxon>
        <taxon>Spiralia</taxon>
        <taxon>Lophotrochozoa</taxon>
        <taxon>Platyhelminthes</taxon>
        <taxon>Trematoda</taxon>
        <taxon>Digenea</taxon>
        <taxon>Strigeidida</taxon>
        <taxon>Schistosomatoidea</taxon>
        <taxon>Schistosomatidae</taxon>
        <taxon>Schistosoma</taxon>
    </lineage>
</organism>